<keyword evidence="2" id="KW-0812">Transmembrane</keyword>
<keyword evidence="2" id="KW-1133">Transmembrane helix</keyword>
<evidence type="ECO:0000313" key="3">
    <source>
        <dbReference type="EMBL" id="SDL55084.1"/>
    </source>
</evidence>
<evidence type="ECO:0000256" key="1">
    <source>
        <dbReference type="SAM" id="MobiDB-lite"/>
    </source>
</evidence>
<organism evidence="3 4">
    <name type="scientific">Glycomyces sambucus</name>
    <dbReference type="NCBI Taxonomy" id="380244"/>
    <lineage>
        <taxon>Bacteria</taxon>
        <taxon>Bacillati</taxon>
        <taxon>Actinomycetota</taxon>
        <taxon>Actinomycetes</taxon>
        <taxon>Glycomycetales</taxon>
        <taxon>Glycomycetaceae</taxon>
        <taxon>Glycomyces</taxon>
    </lineage>
</organism>
<feature type="region of interest" description="Disordered" evidence="1">
    <location>
        <begin position="1"/>
        <end position="35"/>
    </location>
</feature>
<evidence type="ECO:0000256" key="2">
    <source>
        <dbReference type="SAM" id="Phobius"/>
    </source>
</evidence>
<feature type="compositionally biased region" description="Low complexity" evidence="1">
    <location>
        <begin position="187"/>
        <end position="218"/>
    </location>
</feature>
<keyword evidence="4" id="KW-1185">Reference proteome</keyword>
<protein>
    <submittedName>
        <fullName evidence="3">Uncharacterized protein</fullName>
    </submittedName>
</protein>
<feature type="transmembrane region" description="Helical" evidence="2">
    <location>
        <begin position="53"/>
        <end position="73"/>
    </location>
</feature>
<feature type="compositionally biased region" description="Pro residues" evidence="1">
    <location>
        <begin position="219"/>
        <end position="237"/>
    </location>
</feature>
<sequence length="237" mass="25312">MTYPPQSPEPHQYGAPGPQGPAPQQGGTGDFATEWGIKEHPGRPKKVNQLTQLLWAYFGLSVLMLLFAIVGVATAPWYIATGFIVASGIVGLVFHGLSIGIAYFITKDKLGVFNAQDPRLPLWIGLGLLGLFSLGGLWGGWGWFAALSVIIGLARLAAVGAGFFLLSQPEVVHYLRSRPGNQPKTPPQGGYAPQQGGYAQQPPQQGYPQQQPAPGYPQQQPPNPGQQQAPPPGYPQQ</sequence>
<proteinExistence type="predicted"/>
<feature type="transmembrane region" description="Helical" evidence="2">
    <location>
        <begin position="144"/>
        <end position="166"/>
    </location>
</feature>
<dbReference type="Proteomes" id="UP000198662">
    <property type="component" value="Unassembled WGS sequence"/>
</dbReference>
<dbReference type="EMBL" id="FNGF01000006">
    <property type="protein sequence ID" value="SDL55084.1"/>
    <property type="molecule type" value="Genomic_DNA"/>
</dbReference>
<dbReference type="RefSeq" id="WP_176953450.1">
    <property type="nucleotide sequence ID" value="NZ_FNGF01000006.1"/>
</dbReference>
<feature type="transmembrane region" description="Helical" evidence="2">
    <location>
        <begin position="120"/>
        <end position="138"/>
    </location>
</feature>
<dbReference type="STRING" id="380244.SAMN05216298_4329"/>
<gene>
    <name evidence="3" type="ORF">SAMN05216298_4329</name>
</gene>
<keyword evidence="2" id="KW-0472">Membrane</keyword>
<reference evidence="4" key="1">
    <citation type="submission" date="2016-10" db="EMBL/GenBank/DDBJ databases">
        <authorList>
            <person name="Varghese N."/>
            <person name="Submissions S."/>
        </authorList>
    </citation>
    <scope>NUCLEOTIDE SEQUENCE [LARGE SCALE GENOMIC DNA]</scope>
    <source>
        <strain evidence="4">CGMCC 4.3147</strain>
    </source>
</reference>
<feature type="transmembrane region" description="Helical" evidence="2">
    <location>
        <begin position="79"/>
        <end position="105"/>
    </location>
</feature>
<name>A0A1G9KZV9_9ACTN</name>
<evidence type="ECO:0000313" key="4">
    <source>
        <dbReference type="Proteomes" id="UP000198662"/>
    </source>
</evidence>
<accession>A0A1G9KZV9</accession>
<dbReference type="AlphaFoldDB" id="A0A1G9KZV9"/>
<feature type="region of interest" description="Disordered" evidence="1">
    <location>
        <begin position="176"/>
        <end position="237"/>
    </location>
</feature>